<comment type="caution">
    <text evidence="1">The sequence shown here is derived from an EMBL/GenBank/DDBJ whole genome shotgun (WGS) entry which is preliminary data.</text>
</comment>
<keyword evidence="2" id="KW-1185">Reference proteome</keyword>
<dbReference type="EMBL" id="LGTO01000007">
    <property type="protein sequence ID" value="KNE19062.1"/>
    <property type="molecule type" value="Genomic_DNA"/>
</dbReference>
<reference evidence="2" key="1">
    <citation type="submission" date="2015-07" db="EMBL/GenBank/DDBJ databases">
        <title>Fjat-10053 dsm26.</title>
        <authorList>
            <person name="Liu B."/>
            <person name="Wang J."/>
            <person name="Zhu Y."/>
            <person name="Liu G."/>
            <person name="Chen Q."/>
            <person name="Chen Z."/>
            <person name="Lan J."/>
            <person name="Che J."/>
            <person name="Ge C."/>
            <person name="Shi H."/>
            <person name="Pan Z."/>
            <person name="Liu X."/>
        </authorList>
    </citation>
    <scope>NUCLEOTIDE SEQUENCE [LARGE SCALE GENOMIC DNA]</scope>
    <source>
        <strain evidence="2">DSM 26</strain>
    </source>
</reference>
<protein>
    <submittedName>
        <fullName evidence="1">Uncharacterized protein</fullName>
    </submittedName>
</protein>
<organism evidence="1 2">
    <name type="scientific">Virgibacillus pantothenticus</name>
    <dbReference type="NCBI Taxonomy" id="1473"/>
    <lineage>
        <taxon>Bacteria</taxon>
        <taxon>Bacillati</taxon>
        <taxon>Bacillota</taxon>
        <taxon>Bacilli</taxon>
        <taxon>Bacillales</taxon>
        <taxon>Bacillaceae</taxon>
        <taxon>Virgibacillus</taxon>
    </lineage>
</organism>
<dbReference type="RefSeq" id="WP_050351564.1">
    <property type="nucleotide sequence ID" value="NZ_CP073011.1"/>
</dbReference>
<dbReference type="Proteomes" id="UP000036780">
    <property type="component" value="Unassembled WGS sequence"/>
</dbReference>
<sequence length="68" mass="7999">MMQSFEYEDEGGRTLCKEHHKIRCSECFYVDVLERENQRYKQALEDIRDISTGSPHKFAVKALEEGSE</sequence>
<proteinExistence type="predicted"/>
<dbReference type="AlphaFoldDB" id="A0A0L0QKF8"/>
<accession>A0A0L0QKF8</accession>
<dbReference type="PATRIC" id="fig|1473.5.peg.708"/>
<name>A0A0L0QKF8_VIRPA</name>
<gene>
    <name evidence="1" type="ORF">AFK71_10910</name>
</gene>
<dbReference type="GeneID" id="66872079"/>
<evidence type="ECO:0000313" key="2">
    <source>
        <dbReference type="Proteomes" id="UP000036780"/>
    </source>
</evidence>
<evidence type="ECO:0000313" key="1">
    <source>
        <dbReference type="EMBL" id="KNE19062.1"/>
    </source>
</evidence>